<dbReference type="InterPro" id="IPR033140">
    <property type="entry name" value="Lipase_GDXG_put_SER_AS"/>
</dbReference>
<evidence type="ECO:0000259" key="4">
    <source>
        <dbReference type="Pfam" id="PF07859"/>
    </source>
</evidence>
<keyword evidence="2 5" id="KW-0378">Hydrolase</keyword>
<evidence type="ECO:0000256" key="3">
    <source>
        <dbReference type="PROSITE-ProRule" id="PRU10038"/>
    </source>
</evidence>
<sequence>MPLDPKVAAALAQSAALPPISTLPVEAVRRGIAAQLHLMPRSVAPVASVTERSIPGPAGDLTIRVYTPQGEGPFPVVVFFHGGGWTICTLDTHDPQCRELCAGAGAVVVSVDYRLAPEFPFPAAPEDCLAATRWVASHAAELGGDPQRMAVAGDSAGGNLAAVVALRSRDEGGPALRGQLLIYPSTDLLGSAETESYRENGQGYGLSREDMAWFRGHYLPTPEHAGHPDASPARAKSHAGLPPALVVTAEYDPLRDDGEAYARTLERAGVPVQLTRYDGMNHGFLGGIGVYEQTGAALDEMSAWLRRVLA</sequence>
<dbReference type="Pfam" id="PF07859">
    <property type="entry name" value="Abhydrolase_3"/>
    <property type="match status" value="1"/>
</dbReference>
<gene>
    <name evidence="5" type="ORF">CVO96_16305</name>
</gene>
<dbReference type="Gene3D" id="3.40.50.1820">
    <property type="entry name" value="alpha/beta hydrolase"/>
    <property type="match status" value="1"/>
</dbReference>
<dbReference type="EMBL" id="PPPD01000001">
    <property type="protein sequence ID" value="PNY82707.1"/>
    <property type="molecule type" value="Genomic_DNA"/>
</dbReference>
<dbReference type="GO" id="GO:0016787">
    <property type="term" value="F:hydrolase activity"/>
    <property type="evidence" value="ECO:0007669"/>
    <property type="project" value="UniProtKB-KW"/>
</dbReference>
<evidence type="ECO:0000313" key="6">
    <source>
        <dbReference type="Proteomes" id="UP000236379"/>
    </source>
</evidence>
<protein>
    <submittedName>
        <fullName evidence="5">Acetyl hydrolase</fullName>
    </submittedName>
</protein>
<dbReference type="FunFam" id="3.40.50.1820:FF:000089">
    <property type="entry name" value="Alpha/beta hydrolase"/>
    <property type="match status" value="1"/>
</dbReference>
<proteinExistence type="inferred from homology"/>
<dbReference type="PROSITE" id="PS01174">
    <property type="entry name" value="LIPASE_GDXG_SER"/>
    <property type="match status" value="1"/>
</dbReference>
<feature type="domain" description="Alpha/beta hydrolase fold-3" evidence="4">
    <location>
        <begin position="77"/>
        <end position="285"/>
    </location>
</feature>
<dbReference type="OrthoDB" id="9815425at2"/>
<reference evidence="5 6" key="1">
    <citation type="submission" date="2018-01" db="EMBL/GenBank/DDBJ databases">
        <title>Deinococcus koreensis sp. nov., a radiation-resistant bacterium isolated from river water.</title>
        <authorList>
            <person name="Choi A."/>
        </authorList>
    </citation>
    <scope>NUCLEOTIDE SEQUENCE [LARGE SCALE GENOMIC DNA]</scope>
    <source>
        <strain evidence="5 6">SJW1-2</strain>
    </source>
</reference>
<dbReference type="InterPro" id="IPR050300">
    <property type="entry name" value="GDXG_lipolytic_enzyme"/>
</dbReference>
<dbReference type="PANTHER" id="PTHR48081:SF8">
    <property type="entry name" value="ALPHA_BETA HYDROLASE FOLD-3 DOMAIN-CONTAINING PROTEIN-RELATED"/>
    <property type="match status" value="1"/>
</dbReference>
<dbReference type="RefSeq" id="WP_103313140.1">
    <property type="nucleotide sequence ID" value="NZ_PPPD01000001.1"/>
</dbReference>
<dbReference type="PROSITE" id="PS01173">
    <property type="entry name" value="LIPASE_GDXG_HIS"/>
    <property type="match status" value="1"/>
</dbReference>
<dbReference type="AlphaFoldDB" id="A0A2K3V1P0"/>
<accession>A0A2K3V1P0</accession>
<evidence type="ECO:0000256" key="1">
    <source>
        <dbReference type="ARBA" id="ARBA00010515"/>
    </source>
</evidence>
<feature type="active site" evidence="3">
    <location>
        <position position="155"/>
    </location>
</feature>
<dbReference type="PANTHER" id="PTHR48081">
    <property type="entry name" value="AB HYDROLASE SUPERFAMILY PROTEIN C4A8.06C"/>
    <property type="match status" value="1"/>
</dbReference>
<evidence type="ECO:0000256" key="2">
    <source>
        <dbReference type="ARBA" id="ARBA00022801"/>
    </source>
</evidence>
<dbReference type="InterPro" id="IPR029058">
    <property type="entry name" value="AB_hydrolase_fold"/>
</dbReference>
<dbReference type="InterPro" id="IPR002168">
    <property type="entry name" value="Lipase_GDXG_HIS_AS"/>
</dbReference>
<organism evidence="5 6">
    <name type="scientific">Deinococcus koreensis</name>
    <dbReference type="NCBI Taxonomy" id="2054903"/>
    <lineage>
        <taxon>Bacteria</taxon>
        <taxon>Thermotogati</taxon>
        <taxon>Deinococcota</taxon>
        <taxon>Deinococci</taxon>
        <taxon>Deinococcales</taxon>
        <taxon>Deinococcaceae</taxon>
        <taxon>Deinococcus</taxon>
    </lineage>
</organism>
<comment type="similarity">
    <text evidence="1">Belongs to the 'GDXG' lipolytic enzyme family.</text>
</comment>
<name>A0A2K3V1P0_9DEIO</name>
<dbReference type="SUPFAM" id="SSF53474">
    <property type="entry name" value="alpha/beta-Hydrolases"/>
    <property type="match status" value="1"/>
</dbReference>
<keyword evidence="6" id="KW-1185">Reference proteome</keyword>
<evidence type="ECO:0000313" key="5">
    <source>
        <dbReference type="EMBL" id="PNY82707.1"/>
    </source>
</evidence>
<comment type="caution">
    <text evidence="5">The sequence shown here is derived from an EMBL/GenBank/DDBJ whole genome shotgun (WGS) entry which is preliminary data.</text>
</comment>
<dbReference type="InterPro" id="IPR013094">
    <property type="entry name" value="AB_hydrolase_3"/>
</dbReference>
<dbReference type="Proteomes" id="UP000236379">
    <property type="component" value="Unassembled WGS sequence"/>
</dbReference>